<evidence type="ECO:0000313" key="1">
    <source>
        <dbReference type="EMBL" id="RCK23011.1"/>
    </source>
</evidence>
<evidence type="ECO:0008006" key="3">
    <source>
        <dbReference type="Google" id="ProtNLM"/>
    </source>
</evidence>
<comment type="caution">
    <text evidence="1">The sequence shown here is derived from an EMBL/GenBank/DDBJ whole genome shotgun (WGS) entry which is preliminary data.</text>
</comment>
<proteinExistence type="predicted"/>
<organism evidence="1 2">
    <name type="scientific">Thalassospira profundimaris</name>
    <dbReference type="NCBI Taxonomy" id="502049"/>
    <lineage>
        <taxon>Bacteria</taxon>
        <taxon>Pseudomonadati</taxon>
        <taxon>Pseudomonadota</taxon>
        <taxon>Alphaproteobacteria</taxon>
        <taxon>Rhodospirillales</taxon>
        <taxon>Thalassospiraceae</taxon>
        <taxon>Thalassospira</taxon>
    </lineage>
</organism>
<accession>A0A367VEU7</accession>
<sequence length="290" mass="32347">MKTAFLGGSFLLAIILLSLEIFLRSQATDAANDQAYRDRFLNGSAPWVAFGDSHVEGGLLSSDWLDNLGQASDNLEAISGKVSLRLERGGVQGIILPADPQIFSFYRLSANQTGRIDALKSEPAIRLLILDPRYRQYLKRMFWTLLGKPLEMLKGQKGDTRHNDGQSEEGDWDRTVAIRVQLHTPVPNVSELPAADQYRNMVEQVKAQGAAVCLVRYPVSHDYLQAAQALDGFRSAEKFFKSLASSLDIPHVDLSNVLPNEIYDDPDHVPDTAMERVTELVRDRCKIHTP</sequence>
<dbReference type="AlphaFoldDB" id="A0A367VEU7"/>
<evidence type="ECO:0000313" key="2">
    <source>
        <dbReference type="Proteomes" id="UP000253061"/>
    </source>
</evidence>
<reference evidence="1 2" key="1">
    <citation type="submission" date="2014-07" db="EMBL/GenBank/DDBJ databases">
        <title>Draft genome sequence of Thalassospira profundimaris R8-17.</title>
        <authorList>
            <person name="Lai Q."/>
            <person name="Shao Z."/>
        </authorList>
    </citation>
    <scope>NUCLEOTIDE SEQUENCE [LARGE SCALE GENOMIC DNA]</scope>
    <source>
        <strain evidence="1 2">R8-17</strain>
    </source>
</reference>
<gene>
    <name evidence="1" type="ORF">TH6_08175</name>
</gene>
<protein>
    <recommendedName>
        <fullName evidence="3">SGNH hydrolase-type esterase domain-containing protein</fullName>
    </recommendedName>
</protein>
<dbReference type="EMBL" id="JPWB01000003">
    <property type="protein sequence ID" value="RCK23011.1"/>
    <property type="molecule type" value="Genomic_DNA"/>
</dbReference>
<name>A0A367VEU7_9PROT</name>
<dbReference type="Proteomes" id="UP000253061">
    <property type="component" value="Unassembled WGS sequence"/>
</dbReference>